<dbReference type="EMBL" id="VIFM01000029">
    <property type="protein sequence ID" value="TQF16130.1"/>
    <property type="molecule type" value="Genomic_DNA"/>
</dbReference>
<keyword evidence="3" id="KW-1185">Reference proteome</keyword>
<feature type="domain" description="Immunity protein 52" evidence="1">
    <location>
        <begin position="12"/>
        <end position="251"/>
    </location>
</feature>
<gene>
    <name evidence="2" type="ORF">FJV41_10095</name>
</gene>
<dbReference type="OrthoDB" id="5521128at2"/>
<dbReference type="Pfam" id="PF15579">
    <property type="entry name" value="Imm52"/>
    <property type="match status" value="1"/>
</dbReference>
<evidence type="ECO:0000259" key="1">
    <source>
        <dbReference type="Pfam" id="PF15579"/>
    </source>
</evidence>
<sequence>MNTQSASKSYPEIYYAGAYWGPRRESPEECAQRAVTFLNLLAVCDPLLAHWNKIPKPRGKGRKTPLMPPGLPTLTEAFRRGVNREPGGPPIEDLGLTVSAYSDGTGEDFTDVSMRCGSYTESSTANACILSLPSRGDGAERILTASVLTEVVRGMALAWEPDWAVAMSESHRDMDDEDGSVDVWTGWVTYLARHRGTVPPLPAPVRIESVGDKGTIIVLTPERFTASNPEHVALAERVRELLDRAGLLKPLQVQP</sequence>
<name>A0A540X4G3_9BACT</name>
<evidence type="ECO:0000313" key="3">
    <source>
        <dbReference type="Proteomes" id="UP000315369"/>
    </source>
</evidence>
<proteinExistence type="predicted"/>
<evidence type="ECO:0000313" key="2">
    <source>
        <dbReference type="EMBL" id="TQF16130.1"/>
    </source>
</evidence>
<comment type="caution">
    <text evidence="2">The sequence shown here is derived from an EMBL/GenBank/DDBJ whole genome shotgun (WGS) entry which is preliminary data.</text>
</comment>
<organism evidence="2 3">
    <name type="scientific">Myxococcus llanfairpwllgwyngyllgogerychwyrndrobwllllantysiliogogogochensis</name>
    <dbReference type="NCBI Taxonomy" id="2590453"/>
    <lineage>
        <taxon>Bacteria</taxon>
        <taxon>Pseudomonadati</taxon>
        <taxon>Myxococcota</taxon>
        <taxon>Myxococcia</taxon>
        <taxon>Myxococcales</taxon>
        <taxon>Cystobacterineae</taxon>
        <taxon>Myxococcaceae</taxon>
        <taxon>Myxococcus</taxon>
    </lineage>
</organism>
<accession>A0A540X4G3</accession>
<protein>
    <recommendedName>
        <fullName evidence="1">Immunity protein 52 domain-containing protein</fullName>
    </recommendedName>
</protein>
<dbReference type="InterPro" id="IPR028969">
    <property type="entry name" value="Imm52"/>
</dbReference>
<dbReference type="AlphaFoldDB" id="A0A540X4G3"/>
<dbReference type="RefSeq" id="WP_141642225.1">
    <property type="nucleotide sequence ID" value="NZ_VIFM01000029.1"/>
</dbReference>
<dbReference type="Proteomes" id="UP000315369">
    <property type="component" value="Unassembled WGS sequence"/>
</dbReference>
<reference evidence="2 3" key="1">
    <citation type="submission" date="2019-06" db="EMBL/GenBank/DDBJ databases">
        <authorList>
            <person name="Livingstone P."/>
            <person name="Whitworth D."/>
        </authorList>
    </citation>
    <scope>NUCLEOTIDE SEQUENCE [LARGE SCALE GENOMIC DNA]</scope>
    <source>
        <strain evidence="2 3">AM401</strain>
    </source>
</reference>